<evidence type="ECO:0000256" key="1">
    <source>
        <dbReference type="SAM" id="MobiDB-lite"/>
    </source>
</evidence>
<feature type="compositionally biased region" description="Polar residues" evidence="1">
    <location>
        <begin position="161"/>
        <end position="174"/>
    </location>
</feature>
<feature type="region of interest" description="Disordered" evidence="1">
    <location>
        <begin position="1"/>
        <end position="21"/>
    </location>
</feature>
<dbReference type="KEGG" id="tva:4762232"/>
<reference evidence="2" key="1">
    <citation type="submission" date="2006-10" db="EMBL/GenBank/DDBJ databases">
        <authorList>
            <person name="Amadeo P."/>
            <person name="Zhao Q."/>
            <person name="Wortman J."/>
            <person name="Fraser-Liggett C."/>
            <person name="Carlton J."/>
        </authorList>
    </citation>
    <scope>NUCLEOTIDE SEQUENCE</scope>
    <source>
        <strain evidence="2">G3</strain>
    </source>
</reference>
<organism evidence="2 3">
    <name type="scientific">Trichomonas vaginalis (strain ATCC PRA-98 / G3)</name>
    <dbReference type="NCBI Taxonomy" id="412133"/>
    <lineage>
        <taxon>Eukaryota</taxon>
        <taxon>Metamonada</taxon>
        <taxon>Parabasalia</taxon>
        <taxon>Trichomonadida</taxon>
        <taxon>Trichomonadidae</taxon>
        <taxon>Trichomonas</taxon>
    </lineage>
</organism>
<dbReference type="EMBL" id="DS113477">
    <property type="protein sequence ID" value="EAY04372.1"/>
    <property type="molecule type" value="Genomic_DNA"/>
</dbReference>
<protein>
    <submittedName>
        <fullName evidence="2">Uncharacterized protein</fullName>
    </submittedName>
</protein>
<feature type="region of interest" description="Disordered" evidence="1">
    <location>
        <begin position="147"/>
        <end position="174"/>
    </location>
</feature>
<reference evidence="2" key="2">
    <citation type="journal article" date="2007" name="Science">
        <title>Draft genome sequence of the sexually transmitted pathogen Trichomonas vaginalis.</title>
        <authorList>
            <person name="Carlton J.M."/>
            <person name="Hirt R.P."/>
            <person name="Silva J.C."/>
            <person name="Delcher A.L."/>
            <person name="Schatz M."/>
            <person name="Zhao Q."/>
            <person name="Wortman J.R."/>
            <person name="Bidwell S.L."/>
            <person name="Alsmark U.C.M."/>
            <person name="Besteiro S."/>
            <person name="Sicheritz-Ponten T."/>
            <person name="Noel C.J."/>
            <person name="Dacks J.B."/>
            <person name="Foster P.G."/>
            <person name="Simillion C."/>
            <person name="Van de Peer Y."/>
            <person name="Miranda-Saavedra D."/>
            <person name="Barton G.J."/>
            <person name="Westrop G.D."/>
            <person name="Mueller S."/>
            <person name="Dessi D."/>
            <person name="Fiori P.L."/>
            <person name="Ren Q."/>
            <person name="Paulsen I."/>
            <person name="Zhang H."/>
            <person name="Bastida-Corcuera F.D."/>
            <person name="Simoes-Barbosa A."/>
            <person name="Brown M.T."/>
            <person name="Hayes R.D."/>
            <person name="Mukherjee M."/>
            <person name="Okumura C.Y."/>
            <person name="Schneider R."/>
            <person name="Smith A.J."/>
            <person name="Vanacova S."/>
            <person name="Villalvazo M."/>
            <person name="Haas B.J."/>
            <person name="Pertea M."/>
            <person name="Feldblyum T.V."/>
            <person name="Utterback T.R."/>
            <person name="Shu C.L."/>
            <person name="Osoegawa K."/>
            <person name="de Jong P.J."/>
            <person name="Hrdy I."/>
            <person name="Horvathova L."/>
            <person name="Zubacova Z."/>
            <person name="Dolezal P."/>
            <person name="Malik S.B."/>
            <person name="Logsdon J.M. Jr."/>
            <person name="Henze K."/>
            <person name="Gupta A."/>
            <person name="Wang C.C."/>
            <person name="Dunne R.L."/>
            <person name="Upcroft J.A."/>
            <person name="Upcroft P."/>
            <person name="White O."/>
            <person name="Salzberg S.L."/>
            <person name="Tang P."/>
            <person name="Chiu C.-H."/>
            <person name="Lee Y.-S."/>
            <person name="Embley T.M."/>
            <person name="Coombs G.H."/>
            <person name="Mottram J.C."/>
            <person name="Tachezy J."/>
            <person name="Fraser-Liggett C.M."/>
            <person name="Johnson P.J."/>
        </authorList>
    </citation>
    <scope>NUCLEOTIDE SEQUENCE [LARGE SCALE GENOMIC DNA]</scope>
    <source>
        <strain evidence="2">G3</strain>
    </source>
</reference>
<name>A2ESJ2_TRIV3</name>
<dbReference type="Proteomes" id="UP000001542">
    <property type="component" value="Unassembled WGS sequence"/>
</dbReference>
<dbReference type="InParanoid" id="A2ESJ2"/>
<feature type="compositionally biased region" description="Basic residues" evidence="1">
    <location>
        <begin position="1"/>
        <end position="14"/>
    </location>
</feature>
<dbReference type="VEuPathDB" id="TrichDB:TVAGG3_0034830"/>
<keyword evidence="3" id="KW-1185">Reference proteome</keyword>
<accession>A2ESJ2</accession>
<evidence type="ECO:0000313" key="2">
    <source>
        <dbReference type="EMBL" id="EAY04372.1"/>
    </source>
</evidence>
<evidence type="ECO:0000313" key="3">
    <source>
        <dbReference type="Proteomes" id="UP000001542"/>
    </source>
</evidence>
<gene>
    <name evidence="2" type="ORF">TVAG_350460</name>
</gene>
<dbReference type="VEuPathDB" id="TrichDB:TVAG_350460"/>
<dbReference type="AlphaFoldDB" id="A2ESJ2"/>
<dbReference type="OrthoDB" id="10635587at2759"/>
<sequence length="289" mass="33005">MRGRKKLGFRGRRREGHDHGDDLRSVAEYEYGEKTYTQAEIEQAIVNAKHPFEDFGLIESKALTPSQRAITSCIEINGEYASEEILLNFLQTHWNFIGKMNIKLPNNMPDTRILHINLAVKKKQLPLFVQSPNDPLVWTVNKNPEADKATTKSSAEDVESEQTIPPSESENFSETPQQLFQDVIYQIVYDSPEGITQEKIYNEAKPFHRCPGIFSNLPLNRRVKATLLFLKSSMKVFELNGCWSCNGYIPLALSKNVDKMCIKTDDSLGKLSSLSIEDLYNLLKQRNVY</sequence>
<dbReference type="RefSeq" id="XP_001316595.1">
    <property type="nucleotide sequence ID" value="XM_001316560.1"/>
</dbReference>
<proteinExistence type="predicted"/>